<dbReference type="InterPro" id="IPR038069">
    <property type="entry name" value="Pelota/DOM34_N"/>
</dbReference>
<organism evidence="8 9">
    <name type="scientific">Heterorhabditis bacteriophora</name>
    <name type="common">Entomopathogenic nematode worm</name>
    <dbReference type="NCBI Taxonomy" id="37862"/>
    <lineage>
        <taxon>Eukaryota</taxon>
        <taxon>Metazoa</taxon>
        <taxon>Ecdysozoa</taxon>
        <taxon>Nematoda</taxon>
        <taxon>Chromadorea</taxon>
        <taxon>Rhabditida</taxon>
        <taxon>Rhabditina</taxon>
        <taxon>Rhabditomorpha</taxon>
        <taxon>Strongyloidea</taxon>
        <taxon>Heterorhabditidae</taxon>
        <taxon>Heterorhabditis</taxon>
    </lineage>
</organism>
<protein>
    <submittedName>
        <fullName evidence="9">ERF1_1 domain-containing protein</fullName>
    </submittedName>
</protein>
<keyword evidence="5" id="KW-0479">Metal-binding</keyword>
<comment type="similarity">
    <text evidence="3">Belongs to the eukaryotic release factor 1 family. Pelota subfamily.</text>
</comment>
<evidence type="ECO:0000256" key="6">
    <source>
        <dbReference type="SAM" id="SignalP"/>
    </source>
</evidence>
<dbReference type="SMART" id="SM01194">
    <property type="entry name" value="eRF1_1"/>
    <property type="match status" value="1"/>
</dbReference>
<dbReference type="FunFam" id="2.30.30.870:FF:000001">
    <property type="entry name" value="Protein pelota homolog"/>
    <property type="match status" value="1"/>
</dbReference>
<reference evidence="9" key="1">
    <citation type="submission" date="2016-11" db="UniProtKB">
        <authorList>
            <consortium name="WormBaseParasite"/>
        </authorList>
    </citation>
    <scope>IDENTIFICATION</scope>
</reference>
<dbReference type="GO" id="GO:0071025">
    <property type="term" value="P:RNA surveillance"/>
    <property type="evidence" value="ECO:0007669"/>
    <property type="project" value="InterPro"/>
</dbReference>
<dbReference type="GO" id="GO:0070481">
    <property type="term" value="P:nuclear-transcribed mRNA catabolic process, non-stop decay"/>
    <property type="evidence" value="ECO:0007669"/>
    <property type="project" value="InterPro"/>
</dbReference>
<sequence>MPVFFIEIILSISQVVSETSTGTTSSQRMHTTLTVRVEAIDFDPGACALHLKGRNIQENQLVKLGAYHTLDLEPNRKFTLEKQEWDSIDLERLDIALDPAQQADVAAVVLHEGLAHVCLLTPAMTLVRAKIDMQIPRKRKGFTSQHEKGIQRFLDAVSTAFLRHVNFQVRLIVFIYVLFRSKKRHVSKANSEQAIDTLLLADSLFRAQDIETRKRYVGLVESVKEQVSVNGFHYIIGFFVAYYHLIQNGTVLIFSSMHVSGEQLSLLTGCAAILRFPMPEIEEDALSDEDDAQKN</sequence>
<proteinExistence type="inferred from homology"/>
<dbReference type="InterPro" id="IPR005140">
    <property type="entry name" value="eRF1_Pelota-like_N"/>
</dbReference>
<evidence type="ECO:0000313" key="8">
    <source>
        <dbReference type="Proteomes" id="UP000095283"/>
    </source>
</evidence>
<dbReference type="Pfam" id="PF03465">
    <property type="entry name" value="eRF1_3"/>
    <property type="match status" value="1"/>
</dbReference>
<dbReference type="PANTHER" id="PTHR10853">
    <property type="entry name" value="PELOTA"/>
    <property type="match status" value="1"/>
</dbReference>
<dbReference type="InterPro" id="IPR042226">
    <property type="entry name" value="eFR1_2_sf"/>
</dbReference>
<evidence type="ECO:0000313" key="9">
    <source>
        <dbReference type="WBParaSite" id="Hba_13698"/>
    </source>
</evidence>
<accession>A0A1I7X7Z8</accession>
<evidence type="ECO:0000256" key="4">
    <source>
        <dbReference type="ARBA" id="ARBA00022490"/>
    </source>
</evidence>
<dbReference type="InterPro" id="IPR058547">
    <property type="entry name" value="Pelota_N"/>
</dbReference>
<comment type="subcellular location">
    <subcellularLocation>
        <location evidence="2">Cytoplasm</location>
    </subcellularLocation>
</comment>
<dbReference type="PANTHER" id="PTHR10853:SF0">
    <property type="entry name" value="PROTEIN PELOTA HOMOLOG"/>
    <property type="match status" value="1"/>
</dbReference>
<dbReference type="GO" id="GO:0070651">
    <property type="term" value="P:nonfunctional rRNA decay"/>
    <property type="evidence" value="ECO:0007669"/>
    <property type="project" value="TreeGrafter"/>
</dbReference>
<evidence type="ECO:0000259" key="7">
    <source>
        <dbReference type="SMART" id="SM01194"/>
    </source>
</evidence>
<dbReference type="SUPFAM" id="SSF159065">
    <property type="entry name" value="Dom34/Pelota N-terminal domain-like"/>
    <property type="match status" value="1"/>
</dbReference>
<dbReference type="GO" id="GO:0005737">
    <property type="term" value="C:cytoplasm"/>
    <property type="evidence" value="ECO:0007669"/>
    <property type="project" value="UniProtKB-SubCell"/>
</dbReference>
<dbReference type="Proteomes" id="UP000095283">
    <property type="component" value="Unplaced"/>
</dbReference>
<comment type="cofactor">
    <cofactor evidence="1">
        <name>a divalent metal cation</name>
        <dbReference type="ChEBI" id="CHEBI:60240"/>
    </cofactor>
</comment>
<evidence type="ECO:0000256" key="1">
    <source>
        <dbReference type="ARBA" id="ARBA00001968"/>
    </source>
</evidence>
<evidence type="ECO:0000256" key="3">
    <source>
        <dbReference type="ARBA" id="ARBA00009504"/>
    </source>
</evidence>
<dbReference type="Gene3D" id="2.30.30.870">
    <property type="entry name" value="Pelota, domain A"/>
    <property type="match status" value="1"/>
</dbReference>
<dbReference type="WBParaSite" id="Hba_13698">
    <property type="protein sequence ID" value="Hba_13698"/>
    <property type="gene ID" value="Hba_13698"/>
</dbReference>
<dbReference type="InterPro" id="IPR005142">
    <property type="entry name" value="eRF1_3"/>
</dbReference>
<dbReference type="AlphaFoldDB" id="A0A1I7X7Z8"/>
<keyword evidence="8" id="KW-1185">Reference proteome</keyword>
<dbReference type="Gene3D" id="3.30.420.60">
    <property type="entry name" value="eRF1 domain 2"/>
    <property type="match status" value="1"/>
</dbReference>
<keyword evidence="6" id="KW-0732">Signal</keyword>
<dbReference type="SUPFAM" id="SSF53137">
    <property type="entry name" value="Translational machinery components"/>
    <property type="match status" value="1"/>
</dbReference>
<dbReference type="InterPro" id="IPR005141">
    <property type="entry name" value="eRF1_2"/>
</dbReference>
<evidence type="ECO:0000256" key="2">
    <source>
        <dbReference type="ARBA" id="ARBA00004496"/>
    </source>
</evidence>
<dbReference type="Pfam" id="PF03464">
    <property type="entry name" value="eRF1_2"/>
    <property type="match status" value="1"/>
</dbReference>
<evidence type="ECO:0000256" key="5">
    <source>
        <dbReference type="ARBA" id="ARBA00022723"/>
    </source>
</evidence>
<dbReference type="InterPro" id="IPR029064">
    <property type="entry name" value="Ribosomal_eL30-like_sf"/>
</dbReference>
<dbReference type="GO" id="GO:0032790">
    <property type="term" value="P:ribosome disassembly"/>
    <property type="evidence" value="ECO:0007669"/>
    <property type="project" value="TreeGrafter"/>
</dbReference>
<feature type="domain" description="eRF1/Pelota-like N-terminal" evidence="7">
    <location>
        <begin position="1"/>
        <end position="98"/>
    </location>
</feature>
<dbReference type="InterPro" id="IPR004405">
    <property type="entry name" value="TF_pelota"/>
</dbReference>
<dbReference type="Pfam" id="PF26356">
    <property type="entry name" value="Pelota_N"/>
    <property type="match status" value="1"/>
</dbReference>
<dbReference type="GO" id="GO:0046872">
    <property type="term" value="F:metal ion binding"/>
    <property type="evidence" value="ECO:0007669"/>
    <property type="project" value="UniProtKB-KW"/>
</dbReference>
<feature type="signal peptide" evidence="6">
    <location>
        <begin position="1"/>
        <end position="17"/>
    </location>
</feature>
<dbReference type="Gene3D" id="3.30.1330.30">
    <property type="match status" value="1"/>
</dbReference>
<dbReference type="GO" id="GO:0070966">
    <property type="term" value="P:nuclear-transcribed mRNA catabolic process, no-go decay"/>
    <property type="evidence" value="ECO:0007669"/>
    <property type="project" value="InterPro"/>
</dbReference>
<feature type="chain" id="PRO_5009311019" evidence="6">
    <location>
        <begin position="18"/>
        <end position="295"/>
    </location>
</feature>
<name>A0A1I7X7Z8_HETBA</name>
<dbReference type="SUPFAM" id="SSF55315">
    <property type="entry name" value="L30e-like"/>
    <property type="match status" value="1"/>
</dbReference>
<keyword evidence="4" id="KW-0963">Cytoplasm</keyword>